<reference evidence="3 4" key="1">
    <citation type="journal article" date="2019" name="Plant Biotechnol. J.">
        <title>The red bayberry genome and genetic basis of sex determination.</title>
        <authorList>
            <person name="Jia H.M."/>
            <person name="Jia H.J."/>
            <person name="Cai Q.L."/>
            <person name="Wang Y."/>
            <person name="Zhao H.B."/>
            <person name="Yang W.F."/>
            <person name="Wang G.Y."/>
            <person name="Li Y.H."/>
            <person name="Zhan D.L."/>
            <person name="Shen Y.T."/>
            <person name="Niu Q.F."/>
            <person name="Chang L."/>
            <person name="Qiu J."/>
            <person name="Zhao L."/>
            <person name="Xie H.B."/>
            <person name="Fu W.Y."/>
            <person name="Jin J."/>
            <person name="Li X.W."/>
            <person name="Jiao Y."/>
            <person name="Zhou C.C."/>
            <person name="Tu T."/>
            <person name="Chai C.Y."/>
            <person name="Gao J.L."/>
            <person name="Fan L.J."/>
            <person name="van de Weg E."/>
            <person name="Wang J.Y."/>
            <person name="Gao Z.S."/>
        </authorList>
    </citation>
    <scope>NUCLEOTIDE SEQUENCE [LARGE SCALE GENOMIC DNA]</scope>
    <source>
        <tissue evidence="3">Leaves</tissue>
    </source>
</reference>
<sequence length="141" mass="15630">MATLSPSTATFHKPLPDPFSFVPLPFRVIPCTRSHPLIHLSSSTLFASSLHPHRPSLCFPSNPHSSRPCRPCQAASPGPPQDSDPPSQSEKVTLTGFAASLSKFQDRVQIFLAVLFWMSLFFWASAWDGRSRPNKGSRSRR</sequence>
<evidence type="ECO:0000313" key="4">
    <source>
        <dbReference type="Proteomes" id="UP000516437"/>
    </source>
</evidence>
<name>A0A6A1W0C9_9ROSI</name>
<feature type="region of interest" description="Disordered" evidence="1">
    <location>
        <begin position="61"/>
        <end position="91"/>
    </location>
</feature>
<gene>
    <name evidence="3" type="ORF">CJ030_MR3G026579</name>
</gene>
<dbReference type="PANTHER" id="PTHR37706">
    <property type="entry name" value="TRANSMEMBRANE PROTEIN"/>
    <property type="match status" value="1"/>
</dbReference>
<keyword evidence="2" id="KW-1133">Transmembrane helix</keyword>
<evidence type="ECO:0000256" key="2">
    <source>
        <dbReference type="SAM" id="Phobius"/>
    </source>
</evidence>
<dbReference type="OrthoDB" id="786429at2759"/>
<accession>A0A6A1W0C9</accession>
<keyword evidence="4" id="KW-1185">Reference proteome</keyword>
<evidence type="ECO:0000313" key="3">
    <source>
        <dbReference type="EMBL" id="KAB1218699.1"/>
    </source>
</evidence>
<comment type="caution">
    <text evidence="3">The sequence shown here is derived from an EMBL/GenBank/DDBJ whole genome shotgun (WGS) entry which is preliminary data.</text>
</comment>
<keyword evidence="2" id="KW-0812">Transmembrane</keyword>
<keyword evidence="2" id="KW-0472">Membrane</keyword>
<organism evidence="3 4">
    <name type="scientific">Morella rubra</name>
    <name type="common">Chinese bayberry</name>
    <dbReference type="NCBI Taxonomy" id="262757"/>
    <lineage>
        <taxon>Eukaryota</taxon>
        <taxon>Viridiplantae</taxon>
        <taxon>Streptophyta</taxon>
        <taxon>Embryophyta</taxon>
        <taxon>Tracheophyta</taxon>
        <taxon>Spermatophyta</taxon>
        <taxon>Magnoliopsida</taxon>
        <taxon>eudicotyledons</taxon>
        <taxon>Gunneridae</taxon>
        <taxon>Pentapetalae</taxon>
        <taxon>rosids</taxon>
        <taxon>fabids</taxon>
        <taxon>Fagales</taxon>
        <taxon>Myricaceae</taxon>
        <taxon>Morella</taxon>
    </lineage>
</organism>
<evidence type="ECO:0000256" key="1">
    <source>
        <dbReference type="SAM" id="MobiDB-lite"/>
    </source>
</evidence>
<dbReference type="PANTHER" id="PTHR37706:SF2">
    <property type="entry name" value="TRANSMEMBRANE PROTEIN"/>
    <property type="match status" value="1"/>
</dbReference>
<protein>
    <submittedName>
        <fullName evidence="3">Uncharacterized protein</fullName>
    </submittedName>
</protein>
<dbReference type="AlphaFoldDB" id="A0A6A1W0C9"/>
<dbReference type="Proteomes" id="UP000516437">
    <property type="component" value="Chromosome 3"/>
</dbReference>
<feature type="transmembrane region" description="Helical" evidence="2">
    <location>
        <begin position="110"/>
        <end position="127"/>
    </location>
</feature>
<dbReference type="EMBL" id="RXIC02000021">
    <property type="protein sequence ID" value="KAB1218699.1"/>
    <property type="molecule type" value="Genomic_DNA"/>
</dbReference>
<proteinExistence type="predicted"/>